<dbReference type="Proteomes" id="UP000199415">
    <property type="component" value="Unassembled WGS sequence"/>
</dbReference>
<protein>
    <submittedName>
        <fullName evidence="3">UDP-glucuronate 4-epimerase</fullName>
    </submittedName>
</protein>
<dbReference type="EMBL" id="FNCE01000006">
    <property type="protein sequence ID" value="SDG19891.1"/>
    <property type="molecule type" value="Genomic_DNA"/>
</dbReference>
<evidence type="ECO:0000313" key="4">
    <source>
        <dbReference type="Proteomes" id="UP000199415"/>
    </source>
</evidence>
<evidence type="ECO:0000256" key="1">
    <source>
        <dbReference type="ARBA" id="ARBA00023027"/>
    </source>
</evidence>
<dbReference type="AlphaFoldDB" id="A0A1G7SA98"/>
<dbReference type="SUPFAM" id="SSF51735">
    <property type="entry name" value="NAD(P)-binding Rossmann-fold domains"/>
    <property type="match status" value="1"/>
</dbReference>
<dbReference type="InterPro" id="IPR001509">
    <property type="entry name" value="Epimerase_deHydtase"/>
</dbReference>
<reference evidence="3 4" key="1">
    <citation type="submission" date="2016-10" db="EMBL/GenBank/DDBJ databases">
        <authorList>
            <person name="de Groot N.N."/>
        </authorList>
    </citation>
    <scope>NUCLEOTIDE SEQUENCE [LARGE SCALE GENOMIC DNA]</scope>
    <source>
        <strain evidence="3 4">DSM 25584</strain>
    </source>
</reference>
<keyword evidence="4" id="KW-1185">Reference proteome</keyword>
<dbReference type="OrthoDB" id="9801785at2"/>
<dbReference type="Pfam" id="PF01370">
    <property type="entry name" value="Epimerase"/>
    <property type="match status" value="1"/>
</dbReference>
<name>A0A1G7SA98_9PROT</name>
<dbReference type="RefSeq" id="WP_090020281.1">
    <property type="nucleotide sequence ID" value="NZ_FNCE01000006.1"/>
</dbReference>
<feature type="domain" description="NAD-dependent epimerase/dehydratase" evidence="2">
    <location>
        <begin position="3"/>
        <end position="250"/>
    </location>
</feature>
<dbReference type="PRINTS" id="PR01713">
    <property type="entry name" value="NUCEPIMERASE"/>
</dbReference>
<evidence type="ECO:0000313" key="3">
    <source>
        <dbReference type="EMBL" id="SDG19891.1"/>
    </source>
</evidence>
<keyword evidence="1" id="KW-0520">NAD</keyword>
<gene>
    <name evidence="3" type="ORF">SAMN05216241_106178</name>
</gene>
<dbReference type="PANTHER" id="PTHR43574">
    <property type="entry name" value="EPIMERASE-RELATED"/>
    <property type="match status" value="1"/>
</dbReference>
<organism evidence="3 4">
    <name type="scientific">Limimonas halophila</name>
    <dbReference type="NCBI Taxonomy" id="1082479"/>
    <lineage>
        <taxon>Bacteria</taxon>
        <taxon>Pseudomonadati</taxon>
        <taxon>Pseudomonadota</taxon>
        <taxon>Alphaproteobacteria</taxon>
        <taxon>Rhodospirillales</taxon>
        <taxon>Rhodovibrionaceae</taxon>
        <taxon>Limimonas</taxon>
    </lineage>
</organism>
<dbReference type="InterPro" id="IPR036291">
    <property type="entry name" value="NAD(P)-bd_dom_sf"/>
</dbReference>
<dbReference type="STRING" id="1082479.SAMN05216241_106178"/>
<proteinExistence type="predicted"/>
<accession>A0A1G7SA98</accession>
<sequence length="323" mass="35299">MAVLITGVAGFIGSHLARALLDRGERVVGLDALTDDGALALKHDRLAPLRQRDGFDFHRGDVADSAELAEVVAAHPDIDRIVHLAARAGVRESIAEPLRFVDANVRGQVAVLEAARRLARVRHIVYASSSSVYGRSTATAFREDDRADAQESVYGATKRAGELMAQTYAQLYPTPMTGLRFFTVYGPWGRPDMAYSTFTDAILSGRPLTLYGHGRARRDFTHIDDIVAGILAALDRPPEGPVPHRVYNLGNSHAEPVSRFVAVLEAACGREADKRYADLPPGDVPYTAAHLTRVEAELGYRPTVSIDTGLPAFVAWYRWYHGL</sequence>
<evidence type="ECO:0000259" key="2">
    <source>
        <dbReference type="Pfam" id="PF01370"/>
    </source>
</evidence>
<dbReference type="Gene3D" id="3.40.50.720">
    <property type="entry name" value="NAD(P)-binding Rossmann-like Domain"/>
    <property type="match status" value="1"/>
</dbReference>